<proteinExistence type="predicted"/>
<dbReference type="AlphaFoldDB" id="A0A6J4UF95"/>
<evidence type="ECO:0000256" key="1">
    <source>
        <dbReference type="SAM" id="MobiDB-lite"/>
    </source>
</evidence>
<sequence>MWRWPPDEGLPALEGLPRSAPRPTTGTAHVSSRFGGDYGAKGGGVADGPVPEPGRRTSRW</sequence>
<evidence type="ECO:0000313" key="2">
    <source>
        <dbReference type="EMBL" id="CAA9547623.1"/>
    </source>
</evidence>
<name>A0A6J4UF95_9BACT</name>
<gene>
    <name evidence="2" type="ORF">AVDCRST_MAG49-1492</name>
</gene>
<protein>
    <submittedName>
        <fullName evidence="2">Uncharacterized protein</fullName>
    </submittedName>
</protein>
<feature type="region of interest" description="Disordered" evidence="1">
    <location>
        <begin position="1"/>
        <end position="60"/>
    </location>
</feature>
<accession>A0A6J4UF95</accession>
<dbReference type="EMBL" id="CADCWG010000089">
    <property type="protein sequence ID" value="CAA9547623.1"/>
    <property type="molecule type" value="Genomic_DNA"/>
</dbReference>
<organism evidence="2">
    <name type="scientific">uncultured Thermomicrobiales bacterium</name>
    <dbReference type="NCBI Taxonomy" id="1645740"/>
    <lineage>
        <taxon>Bacteria</taxon>
        <taxon>Pseudomonadati</taxon>
        <taxon>Thermomicrobiota</taxon>
        <taxon>Thermomicrobia</taxon>
        <taxon>Thermomicrobiales</taxon>
        <taxon>environmental samples</taxon>
    </lineage>
</organism>
<reference evidence="2" key="1">
    <citation type="submission" date="2020-02" db="EMBL/GenBank/DDBJ databases">
        <authorList>
            <person name="Meier V. D."/>
        </authorList>
    </citation>
    <scope>NUCLEOTIDE SEQUENCE</scope>
    <source>
        <strain evidence="2">AVDCRST_MAG49</strain>
    </source>
</reference>
<feature type="compositionally biased region" description="Gly residues" evidence="1">
    <location>
        <begin position="36"/>
        <end position="46"/>
    </location>
</feature>